<dbReference type="OrthoDB" id="16520at2759"/>
<evidence type="ECO:0000259" key="6">
    <source>
        <dbReference type="Pfam" id="PF00930"/>
    </source>
</evidence>
<proteinExistence type="inferred from homology"/>
<dbReference type="Proteomes" id="UP000625711">
    <property type="component" value="Unassembled WGS sequence"/>
</dbReference>
<evidence type="ECO:0000256" key="1">
    <source>
        <dbReference type="ARBA" id="ARBA00010036"/>
    </source>
</evidence>
<feature type="signal peptide" evidence="4">
    <location>
        <begin position="1"/>
        <end position="18"/>
    </location>
</feature>
<dbReference type="AlphaFoldDB" id="A0A834M477"/>
<keyword evidence="4" id="KW-0732">Signal</keyword>
<dbReference type="Pfam" id="PF00326">
    <property type="entry name" value="Peptidase_S9"/>
    <property type="match status" value="1"/>
</dbReference>
<dbReference type="GO" id="GO:0006508">
    <property type="term" value="P:proteolysis"/>
    <property type="evidence" value="ECO:0007669"/>
    <property type="project" value="InterPro"/>
</dbReference>
<accession>A0A834M477</accession>
<keyword evidence="2" id="KW-0325">Glycoprotein</keyword>
<dbReference type="SUPFAM" id="SSF53474">
    <property type="entry name" value="alpha/beta-Hydrolases"/>
    <property type="match status" value="1"/>
</dbReference>
<evidence type="ECO:0000259" key="5">
    <source>
        <dbReference type="Pfam" id="PF00326"/>
    </source>
</evidence>
<dbReference type="PANTHER" id="PTHR11731">
    <property type="entry name" value="PROTEASE FAMILY S9B,C DIPEPTIDYL-PEPTIDASE IV-RELATED"/>
    <property type="match status" value="1"/>
</dbReference>
<dbReference type="GO" id="GO:0005886">
    <property type="term" value="C:plasma membrane"/>
    <property type="evidence" value="ECO:0007669"/>
    <property type="project" value="TreeGrafter"/>
</dbReference>
<organism evidence="7 8">
    <name type="scientific">Rhynchophorus ferrugineus</name>
    <name type="common">Red palm weevil</name>
    <name type="synonym">Curculio ferrugineus</name>
    <dbReference type="NCBI Taxonomy" id="354439"/>
    <lineage>
        <taxon>Eukaryota</taxon>
        <taxon>Metazoa</taxon>
        <taxon>Ecdysozoa</taxon>
        <taxon>Arthropoda</taxon>
        <taxon>Hexapoda</taxon>
        <taxon>Insecta</taxon>
        <taxon>Pterygota</taxon>
        <taxon>Neoptera</taxon>
        <taxon>Endopterygota</taxon>
        <taxon>Coleoptera</taxon>
        <taxon>Polyphaga</taxon>
        <taxon>Cucujiformia</taxon>
        <taxon>Curculionidae</taxon>
        <taxon>Dryophthorinae</taxon>
        <taxon>Rhynchophorus</taxon>
    </lineage>
</organism>
<evidence type="ECO:0000256" key="3">
    <source>
        <dbReference type="ARBA" id="ARBA00072929"/>
    </source>
</evidence>
<dbReference type="EMBL" id="JAACXV010014179">
    <property type="protein sequence ID" value="KAF7269818.1"/>
    <property type="molecule type" value="Genomic_DNA"/>
</dbReference>
<dbReference type="InterPro" id="IPR050278">
    <property type="entry name" value="Serine_Prot_S9B/DPPIV"/>
</dbReference>
<comment type="similarity">
    <text evidence="1">Belongs to the peptidase S9B family. DPPIV subfamily.</text>
</comment>
<comment type="caution">
    <text evidence="7">The sequence shown here is derived from an EMBL/GenBank/DDBJ whole genome shotgun (WGS) entry which is preliminary data.</text>
</comment>
<evidence type="ECO:0000313" key="7">
    <source>
        <dbReference type="EMBL" id="KAF7269818.1"/>
    </source>
</evidence>
<protein>
    <recommendedName>
        <fullName evidence="3">Venom dipeptidyl peptidase 4</fullName>
    </recommendedName>
</protein>
<dbReference type="GO" id="GO:0008236">
    <property type="term" value="F:serine-type peptidase activity"/>
    <property type="evidence" value="ECO:0007669"/>
    <property type="project" value="InterPro"/>
</dbReference>
<evidence type="ECO:0000313" key="8">
    <source>
        <dbReference type="Proteomes" id="UP000625711"/>
    </source>
</evidence>
<dbReference type="Pfam" id="PF00930">
    <property type="entry name" value="DPPIV_N"/>
    <property type="match status" value="1"/>
</dbReference>
<dbReference type="InterPro" id="IPR001375">
    <property type="entry name" value="Peptidase_S9_cat"/>
</dbReference>
<reference evidence="7" key="1">
    <citation type="submission" date="2020-08" db="EMBL/GenBank/DDBJ databases">
        <title>Genome sequencing and assembly of the red palm weevil Rhynchophorus ferrugineus.</title>
        <authorList>
            <person name="Dias G.B."/>
            <person name="Bergman C.M."/>
            <person name="Manee M."/>
        </authorList>
    </citation>
    <scope>NUCLEOTIDE SEQUENCE</scope>
    <source>
        <strain evidence="7">AA-2017</strain>
        <tissue evidence="7">Whole larva</tissue>
    </source>
</reference>
<dbReference type="InterPro" id="IPR029058">
    <property type="entry name" value="AB_hydrolase_fold"/>
</dbReference>
<keyword evidence="8" id="KW-1185">Reference proteome</keyword>
<dbReference type="FunFam" id="3.40.50.1820:FF:000003">
    <property type="entry name" value="Dipeptidyl peptidase 4"/>
    <property type="match status" value="1"/>
</dbReference>
<dbReference type="Gene3D" id="2.140.10.30">
    <property type="entry name" value="Dipeptidylpeptidase IV, N-terminal domain"/>
    <property type="match status" value="1"/>
</dbReference>
<dbReference type="Gene3D" id="3.40.50.1820">
    <property type="entry name" value="alpha/beta hydrolase"/>
    <property type="match status" value="1"/>
</dbReference>
<feature type="domain" description="Dipeptidylpeptidase IV N-terminal" evidence="6">
    <location>
        <begin position="100"/>
        <end position="465"/>
    </location>
</feature>
<name>A0A834M477_RHYFE</name>
<evidence type="ECO:0000256" key="2">
    <source>
        <dbReference type="ARBA" id="ARBA00023180"/>
    </source>
</evidence>
<dbReference type="SUPFAM" id="SSF82171">
    <property type="entry name" value="DPP6 N-terminal domain-like"/>
    <property type="match status" value="1"/>
</dbReference>
<dbReference type="GO" id="GO:0008239">
    <property type="term" value="F:dipeptidyl-peptidase activity"/>
    <property type="evidence" value="ECO:0007669"/>
    <property type="project" value="TreeGrafter"/>
</dbReference>
<dbReference type="PANTHER" id="PTHR11731:SF154">
    <property type="entry name" value="VENOM DIPEPTIDYL PEPTIDASE 4-LIKE PROTEIN"/>
    <property type="match status" value="1"/>
</dbReference>
<feature type="chain" id="PRO_5033066548" description="Venom dipeptidyl peptidase 4" evidence="4">
    <location>
        <begin position="19"/>
        <end position="763"/>
    </location>
</feature>
<gene>
    <name evidence="7" type="ORF">GWI33_017160</name>
</gene>
<feature type="domain" description="Peptidase S9 prolyl oligopeptidase catalytic" evidence="5">
    <location>
        <begin position="549"/>
        <end position="753"/>
    </location>
</feature>
<sequence>MWSVHLFLTGLLCTCITARTIVKEDVVPGNAEDKSPFTLDEFLNGTFGSRGWNGSWLTDTTFIYKKSGDFYTFDVTRKSSQLFLDGSFLDPYPGGTVSFSPDQNYVLIKYNASSVFRHSTTVICSVYDIAAGVYFDLNAKRPVQLAQFDNTGHGIIYVCDNNIYYLKSIADGALPVVITADGIPGVIYNGVPDWVYEEEVLGSGTALWFSPDGKNLAYAKFNDTSVEKFFYFLYGSPGDLVDQYPTLAQISYPKVGTPNPLVDVYVYNIETGITTLLSFPISVKNPYENDYILYDLSWVSESEVVTISTNRIQNKSFVSRCRLGSACVEEISYKQEGGWLSPKLPVYNSDGKKRIEILPQAVGDDYFDHLVLSDVATGIQKRLTNGRRVVSTVYGWDQVNNLVYFGASVNNTPSQQHIYAVNTVTDEETCLTCAFEVDGEYCKYASAEFSLSYSYFAKICTGPNPTYVVIQNLKDESDALLWIDNELIREKLKYKLKFVQRDLLVPVSNQFTARVRLLLPPAFDEKKKYPAVVNVYAGPNSNQINDAFSVRLQNYLVTSREYIYILIDSRGSGRDGQNKMFQIYRKLGTVEIEDQITVTKYLQDHYPFIDKDNTGIWGWSYGGFASTWALVKDKGHVFKFALSVAPVTSFIYYDTIYTERYMGLPTDNDNLEGYNNTDITRNVEALRKRLYFVIHGNADDNVHYQQTMLLVKALEAADISFRQQSYPDENHSLGGVSRHLYHTIDSFFARAFGLDTTSSAWRK</sequence>
<evidence type="ECO:0000256" key="4">
    <source>
        <dbReference type="SAM" id="SignalP"/>
    </source>
</evidence>
<dbReference type="InterPro" id="IPR002469">
    <property type="entry name" value="Peptidase_S9B_N"/>
</dbReference>